<comment type="caution">
    <text evidence="2">The sequence shown here is derived from an EMBL/GenBank/DDBJ whole genome shotgun (WGS) entry which is preliminary data.</text>
</comment>
<dbReference type="Gene3D" id="1.20.1050.10">
    <property type="match status" value="1"/>
</dbReference>
<gene>
    <name evidence="2" type="ORF">J2S55_000721</name>
</gene>
<dbReference type="Proteomes" id="UP001230426">
    <property type="component" value="Unassembled WGS sequence"/>
</dbReference>
<accession>A0ABT9QWW5</accession>
<organism evidence="2 3">
    <name type="scientific">Streptosporangium brasiliense</name>
    <dbReference type="NCBI Taxonomy" id="47480"/>
    <lineage>
        <taxon>Bacteria</taxon>
        <taxon>Bacillati</taxon>
        <taxon>Actinomycetota</taxon>
        <taxon>Actinomycetes</taxon>
        <taxon>Streptosporangiales</taxon>
        <taxon>Streptosporangiaceae</taxon>
        <taxon>Streptosporangium</taxon>
    </lineage>
</organism>
<proteinExistence type="predicted"/>
<reference evidence="2 3" key="1">
    <citation type="submission" date="2023-07" db="EMBL/GenBank/DDBJ databases">
        <title>Sequencing the genomes of 1000 actinobacteria strains.</title>
        <authorList>
            <person name="Klenk H.-P."/>
        </authorList>
    </citation>
    <scope>NUCLEOTIDE SEQUENCE [LARGE SCALE GENOMIC DNA]</scope>
    <source>
        <strain evidence="2 3">DSM 44109</strain>
    </source>
</reference>
<dbReference type="InterPro" id="IPR036282">
    <property type="entry name" value="Glutathione-S-Trfase_C_sf"/>
</dbReference>
<dbReference type="SUPFAM" id="SSF52833">
    <property type="entry name" value="Thioredoxin-like"/>
    <property type="match status" value="1"/>
</dbReference>
<dbReference type="Gene3D" id="3.40.30.10">
    <property type="entry name" value="Glutaredoxin"/>
    <property type="match status" value="1"/>
</dbReference>
<evidence type="ECO:0000313" key="3">
    <source>
        <dbReference type="Proteomes" id="UP001230426"/>
    </source>
</evidence>
<dbReference type="SUPFAM" id="SSF47616">
    <property type="entry name" value="GST C-terminal domain-like"/>
    <property type="match status" value="1"/>
</dbReference>
<dbReference type="InterPro" id="IPR016639">
    <property type="entry name" value="GST_Omega/GSH"/>
</dbReference>
<dbReference type="InterPro" id="IPR010987">
    <property type="entry name" value="Glutathione-S-Trfase_C-like"/>
</dbReference>
<dbReference type="PANTHER" id="PTHR32419">
    <property type="entry name" value="GLUTATHIONYL-HYDROQUINONE REDUCTASE"/>
    <property type="match status" value="1"/>
</dbReference>
<keyword evidence="2" id="KW-0808">Transferase</keyword>
<dbReference type="InterPro" id="IPR004045">
    <property type="entry name" value="Glutathione_S-Trfase_N"/>
</dbReference>
<dbReference type="PANTHER" id="PTHR32419:SF6">
    <property type="entry name" value="GLUTATHIONE S-TRANSFERASE OMEGA-LIKE 1-RELATED"/>
    <property type="match status" value="1"/>
</dbReference>
<feature type="domain" description="GST C-terminal" evidence="1">
    <location>
        <begin position="163"/>
        <end position="287"/>
    </location>
</feature>
<dbReference type="EMBL" id="JAUSRB010000001">
    <property type="protein sequence ID" value="MDP9861462.1"/>
    <property type="molecule type" value="Genomic_DNA"/>
</dbReference>
<dbReference type="GO" id="GO:0004364">
    <property type="term" value="F:glutathione transferase activity"/>
    <property type="evidence" value="ECO:0007669"/>
    <property type="project" value="UniProtKB-EC"/>
</dbReference>
<dbReference type="EC" id="2.5.1.18" evidence="2"/>
<dbReference type="RefSeq" id="WP_306857239.1">
    <property type="nucleotide sequence ID" value="NZ_JAUSRB010000001.1"/>
</dbReference>
<dbReference type="PROSITE" id="PS50405">
    <property type="entry name" value="GST_CTER"/>
    <property type="match status" value="1"/>
</dbReference>
<evidence type="ECO:0000259" key="1">
    <source>
        <dbReference type="PROSITE" id="PS50405"/>
    </source>
</evidence>
<dbReference type="InterPro" id="IPR036249">
    <property type="entry name" value="Thioredoxin-like_sf"/>
</dbReference>
<dbReference type="Pfam" id="PF13410">
    <property type="entry name" value="GST_C_2"/>
    <property type="match status" value="1"/>
</dbReference>
<dbReference type="Pfam" id="PF13409">
    <property type="entry name" value="GST_N_2"/>
    <property type="match status" value="1"/>
</dbReference>
<name>A0ABT9QWW5_9ACTN</name>
<evidence type="ECO:0000313" key="2">
    <source>
        <dbReference type="EMBL" id="MDP9861462.1"/>
    </source>
</evidence>
<protein>
    <submittedName>
        <fullName evidence="2">Glutathione S-transferase/putative glutathione S-transferase</fullName>
        <ecNumber evidence="2">2.5.1.18</ecNumber>
    </submittedName>
</protein>
<keyword evidence="3" id="KW-1185">Reference proteome</keyword>
<sequence length="314" mass="35052">MSEITLNYAGPVDLDAYGRYRPGDRPGPRYPFQGRITADGAGEFPAEPGRYHLYVAAVCPYAQRAVIVRSLKGLQDVISLSYVDDERDGRGWAFRERRGADPVNGFTTLREAYEATEPGFDGHVSVPVLWDRAGGRIVSNDFPDITIDLGTRFGGDPEIDLYPEELRPDIDALNARIYEYANTAAGRVASAAGETEYGQARQAVISFLEELDARLADRRFLFGSGITEADVRLWPTLLRFDLADNPSARISERPLTAFPNLWAYARDLYRHPAFRDSTDFSAITSPAATETDPWRIPVEPLHADWDEPHRRAAV</sequence>